<keyword evidence="2" id="KW-1003">Cell membrane</keyword>
<evidence type="ECO:0000256" key="1">
    <source>
        <dbReference type="ARBA" id="ARBA00004651"/>
    </source>
</evidence>
<keyword evidence="4 6" id="KW-1133">Transmembrane helix</keyword>
<evidence type="ECO:0000256" key="4">
    <source>
        <dbReference type="ARBA" id="ARBA00022989"/>
    </source>
</evidence>
<feature type="transmembrane region" description="Helical" evidence="6">
    <location>
        <begin position="286"/>
        <end position="310"/>
    </location>
</feature>
<evidence type="ECO:0000313" key="8">
    <source>
        <dbReference type="Proteomes" id="UP000075787"/>
    </source>
</evidence>
<feature type="transmembrane region" description="Helical" evidence="6">
    <location>
        <begin position="30"/>
        <end position="54"/>
    </location>
</feature>
<dbReference type="Proteomes" id="UP000075787">
    <property type="component" value="Unassembled WGS sequence"/>
</dbReference>
<feature type="transmembrane region" description="Helical" evidence="6">
    <location>
        <begin position="108"/>
        <end position="136"/>
    </location>
</feature>
<dbReference type="PANTHER" id="PTHR30482:SF17">
    <property type="entry name" value="ABC TRANSPORTER ATP-BINDING PROTEIN"/>
    <property type="match status" value="1"/>
</dbReference>
<dbReference type="GO" id="GO:0015658">
    <property type="term" value="F:branched-chain amino acid transmembrane transporter activity"/>
    <property type="evidence" value="ECO:0007669"/>
    <property type="project" value="InterPro"/>
</dbReference>
<sequence>MHPAGAGVADASASMHIGARASAPARGGRAALVLIVLLALAPLVAEAAGAGYLVSLTTRIAIWGLAAASLQLLIGGAGLPSLGHGAFVGIGAYAVGVAFHHAQGMDGALGFLAGAGADSLLVTLPAAAVAAALIALPIGAVSLRTGGAYFIMITLAFSQMLYFVTIAFADYGGEDGLSMWSRNTAAIGGLGLDTGDDLVFHWICVALLGLWLGIAHRISGSRYGLVLAAARDDERRLRALGRSPYGLRLAAFVTAAAVAGVAGALNANLIGFVSPTPLAWTTSGELMVMVVLGGAATPAGAVAGAAIMVVLEEMLGRWTEHWAAILGPMLVLAAIFNRGGVTGTFARAWSRIRRRGRS</sequence>
<name>A0A162LZ82_9PROT</name>
<feature type="transmembrane region" description="Helical" evidence="6">
    <location>
        <begin position="322"/>
        <end position="341"/>
    </location>
</feature>
<evidence type="ECO:0000256" key="5">
    <source>
        <dbReference type="ARBA" id="ARBA00023136"/>
    </source>
</evidence>
<feature type="transmembrane region" description="Helical" evidence="6">
    <location>
        <begin position="60"/>
        <end position="79"/>
    </location>
</feature>
<keyword evidence="5 6" id="KW-0472">Membrane</keyword>
<evidence type="ECO:0000256" key="2">
    <source>
        <dbReference type="ARBA" id="ARBA00022475"/>
    </source>
</evidence>
<gene>
    <name evidence="7" type="ORF">AUP44_19560</name>
</gene>
<accession>A0A162LZ82</accession>
<feature type="transmembrane region" description="Helical" evidence="6">
    <location>
        <begin position="245"/>
        <end position="266"/>
    </location>
</feature>
<dbReference type="PANTHER" id="PTHR30482">
    <property type="entry name" value="HIGH-AFFINITY BRANCHED-CHAIN AMINO ACID TRANSPORT SYSTEM PERMEASE"/>
    <property type="match status" value="1"/>
</dbReference>
<organism evidence="7 8">
    <name type="scientific">Tistrella mobilis</name>
    <dbReference type="NCBI Taxonomy" id="171437"/>
    <lineage>
        <taxon>Bacteria</taxon>
        <taxon>Pseudomonadati</taxon>
        <taxon>Pseudomonadota</taxon>
        <taxon>Alphaproteobacteria</taxon>
        <taxon>Geminicoccales</taxon>
        <taxon>Geminicoccaceae</taxon>
        <taxon>Tistrella</taxon>
    </lineage>
</organism>
<keyword evidence="3 6" id="KW-0812">Transmembrane</keyword>
<dbReference type="GO" id="GO:0005886">
    <property type="term" value="C:plasma membrane"/>
    <property type="evidence" value="ECO:0007669"/>
    <property type="project" value="UniProtKB-SubCell"/>
</dbReference>
<feature type="transmembrane region" description="Helical" evidence="6">
    <location>
        <begin position="198"/>
        <end position="215"/>
    </location>
</feature>
<reference evidence="7 8" key="1">
    <citation type="submission" date="2015-12" db="EMBL/GenBank/DDBJ databases">
        <title>Genome sequence of Tistrella mobilis MCCC 1A02139.</title>
        <authorList>
            <person name="Lu L."/>
            <person name="Lai Q."/>
            <person name="Shao Z."/>
            <person name="Qian P."/>
        </authorList>
    </citation>
    <scope>NUCLEOTIDE SEQUENCE [LARGE SCALE GENOMIC DNA]</scope>
    <source>
        <strain evidence="7 8">MCCC 1A02139</strain>
    </source>
</reference>
<evidence type="ECO:0000313" key="7">
    <source>
        <dbReference type="EMBL" id="KYO57615.1"/>
    </source>
</evidence>
<comment type="subcellular location">
    <subcellularLocation>
        <location evidence="1">Cell membrane</location>
        <topology evidence="1">Multi-pass membrane protein</topology>
    </subcellularLocation>
</comment>
<dbReference type="Pfam" id="PF02653">
    <property type="entry name" value="BPD_transp_2"/>
    <property type="match status" value="1"/>
</dbReference>
<evidence type="ECO:0008006" key="9">
    <source>
        <dbReference type="Google" id="ProtNLM"/>
    </source>
</evidence>
<dbReference type="CDD" id="cd06581">
    <property type="entry name" value="TM_PBP1_LivM_like"/>
    <property type="match status" value="1"/>
</dbReference>
<dbReference type="InterPro" id="IPR043428">
    <property type="entry name" value="LivM-like"/>
</dbReference>
<dbReference type="AlphaFoldDB" id="A0A162LZ82"/>
<protein>
    <recommendedName>
        <fullName evidence="9">Branched-chain amino acid ABC transporter permease</fullName>
    </recommendedName>
</protein>
<dbReference type="OrthoDB" id="9804361at2"/>
<evidence type="ECO:0000256" key="6">
    <source>
        <dbReference type="SAM" id="Phobius"/>
    </source>
</evidence>
<comment type="caution">
    <text evidence="7">The sequence shown here is derived from an EMBL/GenBank/DDBJ whole genome shotgun (WGS) entry which is preliminary data.</text>
</comment>
<dbReference type="InterPro" id="IPR001851">
    <property type="entry name" value="ABC_transp_permease"/>
</dbReference>
<evidence type="ECO:0000256" key="3">
    <source>
        <dbReference type="ARBA" id="ARBA00022692"/>
    </source>
</evidence>
<proteinExistence type="predicted"/>
<feature type="transmembrane region" description="Helical" evidence="6">
    <location>
        <begin position="148"/>
        <end position="169"/>
    </location>
</feature>
<dbReference type="EMBL" id="LPZR01000012">
    <property type="protein sequence ID" value="KYO57615.1"/>
    <property type="molecule type" value="Genomic_DNA"/>
</dbReference>